<comment type="caution">
    <text evidence="1">The sequence shown here is derived from an EMBL/GenBank/DDBJ whole genome shotgun (WGS) entry which is preliminary data.</text>
</comment>
<protein>
    <submittedName>
        <fullName evidence="1">Uncharacterized protein</fullName>
    </submittedName>
</protein>
<reference evidence="1 2" key="1">
    <citation type="journal article" date="2021" name="Environ. Microbiol.">
        <title>Gene family expansions and transcriptome signatures uncover fungal adaptations to wood decay.</title>
        <authorList>
            <person name="Hage H."/>
            <person name="Miyauchi S."/>
            <person name="Viragh M."/>
            <person name="Drula E."/>
            <person name="Min B."/>
            <person name="Chaduli D."/>
            <person name="Navarro D."/>
            <person name="Favel A."/>
            <person name="Norest M."/>
            <person name="Lesage-Meessen L."/>
            <person name="Balint B."/>
            <person name="Merenyi Z."/>
            <person name="de Eugenio L."/>
            <person name="Morin E."/>
            <person name="Martinez A.T."/>
            <person name="Baldrian P."/>
            <person name="Stursova M."/>
            <person name="Martinez M.J."/>
            <person name="Novotny C."/>
            <person name="Magnuson J.K."/>
            <person name="Spatafora J.W."/>
            <person name="Maurice S."/>
            <person name="Pangilinan J."/>
            <person name="Andreopoulos W."/>
            <person name="LaButti K."/>
            <person name="Hundley H."/>
            <person name="Na H."/>
            <person name="Kuo A."/>
            <person name="Barry K."/>
            <person name="Lipzen A."/>
            <person name="Henrissat B."/>
            <person name="Riley R."/>
            <person name="Ahrendt S."/>
            <person name="Nagy L.G."/>
            <person name="Grigoriev I.V."/>
            <person name="Martin F."/>
            <person name="Rosso M.N."/>
        </authorList>
    </citation>
    <scope>NUCLEOTIDE SEQUENCE [LARGE SCALE GENOMIC DNA]</scope>
    <source>
        <strain evidence="1 2">CIRM-BRFM 1785</strain>
    </source>
</reference>
<dbReference type="GeneID" id="72000012"/>
<dbReference type="EMBL" id="JADCUA010000008">
    <property type="protein sequence ID" value="KAH9837544.1"/>
    <property type="molecule type" value="Genomic_DNA"/>
</dbReference>
<evidence type="ECO:0000313" key="2">
    <source>
        <dbReference type="Proteomes" id="UP000814176"/>
    </source>
</evidence>
<gene>
    <name evidence="1" type="ORF">C8Q71DRAFT_547921</name>
</gene>
<evidence type="ECO:0000313" key="1">
    <source>
        <dbReference type="EMBL" id="KAH9837544.1"/>
    </source>
</evidence>
<dbReference type="Proteomes" id="UP000814176">
    <property type="component" value="Unassembled WGS sequence"/>
</dbReference>
<organism evidence="1 2">
    <name type="scientific">Rhodofomes roseus</name>
    <dbReference type="NCBI Taxonomy" id="34475"/>
    <lineage>
        <taxon>Eukaryota</taxon>
        <taxon>Fungi</taxon>
        <taxon>Dikarya</taxon>
        <taxon>Basidiomycota</taxon>
        <taxon>Agaricomycotina</taxon>
        <taxon>Agaricomycetes</taxon>
        <taxon>Polyporales</taxon>
        <taxon>Rhodofomes</taxon>
    </lineage>
</organism>
<accession>A0ABQ8KHW3</accession>
<dbReference type="RefSeq" id="XP_047779582.1">
    <property type="nucleotide sequence ID" value="XM_047919280.1"/>
</dbReference>
<sequence length="401" mass="44598">MSTPTACSCTPAIKIEATGRYILPQALAVTPQQLATRLPFGTYSSVYFGRNGVSIDAIMAARNDMAVLAHNIPGGYEKPLKSSRGRDKTTMELRVHWPDHDYHTQAADNLPFSAATAGSFTRAQIAGSVGRVVADAMSRCCQYRPREHCCWAVGTDDTHSVTWRCVYLVAIHHIGGVTYQPELHVDMSLKPPFFPALSQTAKQARLAGMIAPTCYCTRTDKDEKSGMYVLPQRVAVVRKTILAQWPVRTFPSVVFGRSKPLPILMLDANSADALQEKVPNALETPFEKYYSEQFTNIKIKVYWPDHDFHTDTTEVVSLMAQGRHITKAQLAKEVARTVRLATNRCILHGPQDHCCWAVLPKDDETDFANILHRTYLVALHHIGGVSFQPELHTAPRATQNL</sequence>
<keyword evidence="2" id="KW-1185">Reference proteome</keyword>
<proteinExistence type="predicted"/>
<name>A0ABQ8KHW3_9APHY</name>